<organism evidence="2 3">
    <name type="scientific">Frankia canadensis</name>
    <dbReference type="NCBI Taxonomy" id="1836972"/>
    <lineage>
        <taxon>Bacteria</taxon>
        <taxon>Bacillati</taxon>
        <taxon>Actinomycetota</taxon>
        <taxon>Actinomycetes</taxon>
        <taxon>Frankiales</taxon>
        <taxon>Frankiaceae</taxon>
        <taxon>Frankia</taxon>
    </lineage>
</organism>
<evidence type="ECO:0000313" key="2">
    <source>
        <dbReference type="EMBL" id="SNQ46382.1"/>
    </source>
</evidence>
<evidence type="ECO:0000256" key="1">
    <source>
        <dbReference type="SAM" id="MobiDB-lite"/>
    </source>
</evidence>
<feature type="compositionally biased region" description="Basic residues" evidence="1">
    <location>
        <begin position="128"/>
        <end position="142"/>
    </location>
</feature>
<protein>
    <submittedName>
        <fullName evidence="2">Uncharacterized protein</fullName>
    </submittedName>
</protein>
<dbReference type="AlphaFoldDB" id="A0A2I2KL27"/>
<proteinExistence type="predicted"/>
<dbReference type="EMBL" id="FZMO01000044">
    <property type="protein sequence ID" value="SNQ46382.1"/>
    <property type="molecule type" value="Genomic_DNA"/>
</dbReference>
<gene>
    <name evidence="2" type="ORF">FRACA_1380017</name>
</gene>
<feature type="region of interest" description="Disordered" evidence="1">
    <location>
        <begin position="36"/>
        <end position="61"/>
    </location>
</feature>
<dbReference type="Proteomes" id="UP000234331">
    <property type="component" value="Unassembled WGS sequence"/>
</dbReference>
<evidence type="ECO:0000313" key="3">
    <source>
        <dbReference type="Proteomes" id="UP000234331"/>
    </source>
</evidence>
<feature type="region of interest" description="Disordered" evidence="1">
    <location>
        <begin position="122"/>
        <end position="229"/>
    </location>
</feature>
<keyword evidence="3" id="KW-1185">Reference proteome</keyword>
<reference evidence="2 3" key="1">
    <citation type="submission" date="2017-06" db="EMBL/GenBank/DDBJ databases">
        <authorList>
            <person name="Kim H.J."/>
            <person name="Triplett B.A."/>
        </authorList>
    </citation>
    <scope>NUCLEOTIDE SEQUENCE [LARGE SCALE GENOMIC DNA]</scope>
    <source>
        <strain evidence="2">FRACA_ARgP5</strain>
    </source>
</reference>
<sequence length="229" mass="23658">MLVAQVIHDLLPLGGKDRSAQPARELGTIVELQGRHASGRRPGGSGCGARRRRRGGGPQPCGVRMGRVLVVPLTGRLGRAPLLQPGVPTAAHEPDRLVRHDLVAQRSVLAASPIDYHVALPSWTGPTGRRRAGGSRTARRGGQRPICGGRGRATPPARNHATKVVCALAHEANPDGRPGSPGGPAGQAAVVDRRTAHGLGHPPGGRAAARQCSPNRVAGPRSGPAPTRP</sequence>
<accession>A0A2I2KL27</accession>
<name>A0A2I2KL27_9ACTN</name>